<keyword evidence="3" id="KW-1185">Reference proteome</keyword>
<dbReference type="EMBL" id="JAYFUH010000116">
    <property type="protein sequence ID" value="MEA5667746.1"/>
    <property type="molecule type" value="Genomic_DNA"/>
</dbReference>
<evidence type="ECO:0000313" key="2">
    <source>
        <dbReference type="EMBL" id="MEA5667746.1"/>
    </source>
</evidence>
<protein>
    <recommendedName>
        <fullName evidence="4">Secreted protein</fullName>
    </recommendedName>
</protein>
<dbReference type="Proteomes" id="UP001301653">
    <property type="component" value="Unassembled WGS sequence"/>
</dbReference>
<feature type="signal peptide" evidence="1">
    <location>
        <begin position="1"/>
        <end position="21"/>
    </location>
</feature>
<evidence type="ECO:0000313" key="3">
    <source>
        <dbReference type="Proteomes" id="UP001301653"/>
    </source>
</evidence>
<keyword evidence="1" id="KW-0732">Signal</keyword>
<accession>A0ABU5V312</accession>
<name>A0ABU5V312_9GAMM</name>
<evidence type="ECO:0000256" key="1">
    <source>
        <dbReference type="SAM" id="SignalP"/>
    </source>
</evidence>
<comment type="caution">
    <text evidence="2">The sequence shown here is derived from an EMBL/GenBank/DDBJ whole genome shotgun (WGS) entry which is preliminary data.</text>
</comment>
<gene>
    <name evidence="2" type="ORF">VA603_09410</name>
</gene>
<proteinExistence type="predicted"/>
<reference evidence="2 3" key="1">
    <citation type="submission" date="2023-12" db="EMBL/GenBank/DDBJ databases">
        <title>Stenotrophomonas guangdongensis sp. nov., isolated from wilted pepper plants (Capsicum annuum).</title>
        <authorList>
            <person name="Qiu M."/>
            <person name="Li Y."/>
            <person name="Liu Q."/>
            <person name="Zhang X."/>
            <person name="Huang Y."/>
            <person name="Guo R."/>
            <person name="Hu M."/>
            <person name="Zhou J."/>
            <person name="Zhou X."/>
        </authorList>
    </citation>
    <scope>NUCLEOTIDE SEQUENCE [LARGE SCALE GENOMIC DNA]</scope>
    <source>
        <strain evidence="2 3">MH1</strain>
    </source>
</reference>
<dbReference type="RefSeq" id="WP_323438641.1">
    <property type="nucleotide sequence ID" value="NZ_JAYFUH010000116.1"/>
</dbReference>
<organism evidence="2 3">
    <name type="scientific">Stenotrophomonas capsici</name>
    <dbReference type="NCBI Taxonomy" id="3110230"/>
    <lineage>
        <taxon>Bacteria</taxon>
        <taxon>Pseudomonadati</taxon>
        <taxon>Pseudomonadota</taxon>
        <taxon>Gammaproteobacteria</taxon>
        <taxon>Lysobacterales</taxon>
        <taxon>Lysobacteraceae</taxon>
        <taxon>Stenotrophomonas</taxon>
    </lineage>
</organism>
<feature type="chain" id="PRO_5046786879" description="Secreted protein" evidence="1">
    <location>
        <begin position="22"/>
        <end position="195"/>
    </location>
</feature>
<evidence type="ECO:0008006" key="4">
    <source>
        <dbReference type="Google" id="ProtNLM"/>
    </source>
</evidence>
<sequence length="195" mass="21766">MRRVRTIFQILLATTPACCWAASNGAGCGATGAALADQLWEHRLVRLEANRDAQRTLEKPTALKTYFLDRMSAEVSYGDEGSLTVGERRNSYTFTQGERSSSFSIKYSLPFGVFARTTEDARAARNQAADFANKEMRVTFNDLIYDLRLALAERDLLEESTASAAQHAIATLKVEKLADRLRHLTGTPFSYECIR</sequence>